<keyword evidence="8" id="KW-0808">Transferase</keyword>
<reference evidence="13" key="1">
    <citation type="submission" date="2022-03" db="EMBL/GenBank/DDBJ databases">
        <authorList>
            <person name="Legras J.-L."/>
            <person name="Devillers H."/>
            <person name="Grondin C."/>
        </authorList>
    </citation>
    <scope>NUCLEOTIDE SEQUENCE</scope>
    <source>
        <strain evidence="13">CLIB 1423</strain>
    </source>
</reference>
<dbReference type="PROSITE" id="PS51698">
    <property type="entry name" value="U_BOX"/>
    <property type="match status" value="1"/>
</dbReference>
<evidence type="ECO:0000256" key="6">
    <source>
        <dbReference type="ARBA" id="ARBA00012483"/>
    </source>
</evidence>
<dbReference type="EMBL" id="CAKXYY010000002">
    <property type="protein sequence ID" value="CAH2350836.1"/>
    <property type="molecule type" value="Genomic_DNA"/>
</dbReference>
<comment type="similarity">
    <text evidence="5">Belongs to the ubiquitin conjugation factor E4 family.</text>
</comment>
<dbReference type="AlphaFoldDB" id="A0A9P0VW29"/>
<keyword evidence="13" id="KW-0436">Ligase</keyword>
<dbReference type="PANTHER" id="PTHR13931:SF2">
    <property type="entry name" value="UBIQUITIN CONJUGATION FACTOR E4 B"/>
    <property type="match status" value="1"/>
</dbReference>
<proteinExistence type="inferred from homology"/>
<comment type="pathway">
    <text evidence="4">Protein modification; protein ubiquitination.</text>
</comment>
<comment type="catalytic activity">
    <reaction evidence="1">
        <text>S-ubiquitinyl-[E2 ubiquitin-conjugating enzyme]-L-cysteine + [acceptor protein]-L-lysine = [E2 ubiquitin-conjugating enzyme]-L-cysteine + N(6)-ubiquitinyl-[acceptor protein]-L-lysine.</text>
        <dbReference type="EC" id="2.3.2.27"/>
    </reaction>
</comment>
<gene>
    <name evidence="13" type="ORF">CLIB1423_02S06260</name>
</gene>
<accession>A0A9P0VW29</accession>
<dbReference type="Pfam" id="PF04564">
    <property type="entry name" value="U-box"/>
    <property type="match status" value="1"/>
</dbReference>
<organism evidence="13 14">
    <name type="scientific">[Candida] railenensis</name>
    <dbReference type="NCBI Taxonomy" id="45579"/>
    <lineage>
        <taxon>Eukaryota</taxon>
        <taxon>Fungi</taxon>
        <taxon>Dikarya</taxon>
        <taxon>Ascomycota</taxon>
        <taxon>Saccharomycotina</taxon>
        <taxon>Pichiomycetes</taxon>
        <taxon>Debaryomycetaceae</taxon>
        <taxon>Kurtzmaniella</taxon>
    </lineage>
</organism>
<feature type="compositionally biased region" description="Acidic residues" evidence="11">
    <location>
        <begin position="817"/>
        <end position="827"/>
    </location>
</feature>
<feature type="domain" description="U-box" evidence="12">
    <location>
        <begin position="983"/>
        <end position="1057"/>
    </location>
</feature>
<sequence>MSSSDEIRAKRLAKLNSSSSAGNSNDSLAASGRTAQKETPPVQSSPKPAPVPSSPAPPKAPIAQQPSVTKVAATTSSANPEDQLSNWLSLEIETIFGASLKQSTSLIYLESLASDIQGSNSSVDSTHLESIFMEILTSLGVPSNFSSSLEYLFHVYTKCFHLKRILPKKDSLYEQKNSILNEIIKFSCSFGLICFEEEDLFINNQNLNSLVKLLVSRNNDMSSFLIDIVNKSIEQDSLLEFLNLLIPILSGQFSKIDIGKREYSSYLSIFETLVSIKQVASIFGTINNFQPPESELSNPLSFEHKTILGSILKISPLKMSVMDSYYGNDIDKLSPVSSNQAVETIQNENKVLLDRLFFIMDKLIRGSPATRSSILKWFSSIINLNHLRRGGHADLKKLCSDAFMFNISYILVKLSIPFLDFPNYTKLDKIDMNYFGKKTKNLILIDEESRVNSSIPEAKEYYDNLLGGKEEEDTNFISDCFYLTLSYLHYGVGGIYLHHDRLKSQIKQLEQRVATITNLGRPGAPLPQGFNPMMMQVWRNQLPALSKSLHGMKAYRRTIQAIFGSRPLQMEIFDFVVGSITFITKIIDASHVHPKVKLTIPIFEIERISQLDDQEFLKTKAPVPWKYFPEFVIEGIINYCSFVSKLNNNPLLNNESKLSVFVEFAVTLLRCPELIGNPHMKSSLIEMLFAGSYPTANNGPGFMSSIFNSNPLVLQNILYSLLNNYVTVEKTGASSQFYDKFTSRYYISIILEELWKNDAYRHQLKMLSLENVDFFVRFIARMLNDTTYLLDETFNELNNIHTYQQELKKRQNGSDSSNEELGTDDELSEKLQEAERHAKSYMSLSNKIMELFKLFTKEVPQGFVLPEIVDRLSSMLNYNLSVMVGPKCSQLKVENPMNYDFDPKRTLGDLCVIYCNLSSQDKFVTAVARDGRSFSHELFVKATRILTTKTYTPPEILDKFKKFAEQAELKRQEDEDEELELGEIPDEFLDPLMFTLMEDPVKLPSSKISMDRSTIKAHLLSDPTDPFNRMPLKLDDVVDDEELREKIQQFKKQKKAEKLESQMQIDS</sequence>
<dbReference type="PANTHER" id="PTHR13931">
    <property type="entry name" value="UBIQUITINATION FACTOR E4"/>
    <property type="match status" value="1"/>
</dbReference>
<dbReference type="OrthoDB" id="20295at2759"/>
<evidence type="ECO:0000256" key="4">
    <source>
        <dbReference type="ARBA" id="ARBA00004906"/>
    </source>
</evidence>
<dbReference type="GO" id="GO:0016874">
    <property type="term" value="F:ligase activity"/>
    <property type="evidence" value="ECO:0007669"/>
    <property type="project" value="UniProtKB-KW"/>
</dbReference>
<dbReference type="GO" id="GO:0006511">
    <property type="term" value="P:ubiquitin-dependent protein catabolic process"/>
    <property type="evidence" value="ECO:0007669"/>
    <property type="project" value="InterPro"/>
</dbReference>
<evidence type="ECO:0000256" key="10">
    <source>
        <dbReference type="ARBA" id="ARBA00023242"/>
    </source>
</evidence>
<dbReference type="FunFam" id="3.30.40.10:FF:000055">
    <property type="entry name" value="Ubiquitin conjugation factor e4 a"/>
    <property type="match status" value="1"/>
</dbReference>
<dbReference type="GO" id="GO:0036503">
    <property type="term" value="P:ERAD pathway"/>
    <property type="evidence" value="ECO:0007669"/>
    <property type="project" value="InterPro"/>
</dbReference>
<evidence type="ECO:0000313" key="13">
    <source>
        <dbReference type="EMBL" id="CAH2350836.1"/>
    </source>
</evidence>
<dbReference type="GO" id="GO:0000151">
    <property type="term" value="C:ubiquitin ligase complex"/>
    <property type="evidence" value="ECO:0007669"/>
    <property type="project" value="InterPro"/>
</dbReference>
<dbReference type="InterPro" id="IPR045132">
    <property type="entry name" value="UBE4"/>
</dbReference>
<feature type="compositionally biased region" description="Low complexity" evidence="11">
    <location>
        <begin position="14"/>
        <end position="31"/>
    </location>
</feature>
<feature type="region of interest" description="Disordered" evidence="11">
    <location>
        <begin position="1"/>
        <end position="77"/>
    </location>
</feature>
<feature type="region of interest" description="Disordered" evidence="11">
    <location>
        <begin position="808"/>
        <end position="829"/>
    </location>
</feature>
<evidence type="ECO:0000256" key="9">
    <source>
        <dbReference type="ARBA" id="ARBA00022786"/>
    </source>
</evidence>
<name>A0A9P0VW29_9ASCO</name>
<evidence type="ECO:0000256" key="7">
    <source>
        <dbReference type="ARBA" id="ARBA00022490"/>
    </source>
</evidence>
<evidence type="ECO:0000256" key="1">
    <source>
        <dbReference type="ARBA" id="ARBA00000900"/>
    </source>
</evidence>
<dbReference type="Proteomes" id="UP000837801">
    <property type="component" value="Unassembled WGS sequence"/>
</dbReference>
<dbReference type="EC" id="2.3.2.27" evidence="6"/>
<keyword evidence="7" id="KW-0963">Cytoplasm</keyword>
<protein>
    <recommendedName>
        <fullName evidence="6">RING-type E3 ubiquitin transferase</fullName>
        <ecNumber evidence="6">2.3.2.27</ecNumber>
    </recommendedName>
</protein>
<dbReference type="InterPro" id="IPR003613">
    <property type="entry name" value="Ubox_domain"/>
</dbReference>
<dbReference type="SUPFAM" id="SSF57850">
    <property type="entry name" value="RING/U-box"/>
    <property type="match status" value="1"/>
</dbReference>
<feature type="compositionally biased region" description="Pro residues" evidence="11">
    <location>
        <begin position="47"/>
        <end position="60"/>
    </location>
</feature>
<evidence type="ECO:0000256" key="3">
    <source>
        <dbReference type="ARBA" id="ARBA00004496"/>
    </source>
</evidence>
<evidence type="ECO:0000256" key="8">
    <source>
        <dbReference type="ARBA" id="ARBA00022679"/>
    </source>
</evidence>
<dbReference type="GO" id="GO:0034450">
    <property type="term" value="F:ubiquitin-ubiquitin ligase activity"/>
    <property type="evidence" value="ECO:0007669"/>
    <property type="project" value="InterPro"/>
</dbReference>
<keyword evidence="9" id="KW-0833">Ubl conjugation pathway</keyword>
<dbReference type="GO" id="GO:0005737">
    <property type="term" value="C:cytoplasm"/>
    <property type="evidence" value="ECO:0007669"/>
    <property type="project" value="UniProtKB-SubCell"/>
</dbReference>
<comment type="subcellular location">
    <subcellularLocation>
        <location evidence="3">Cytoplasm</location>
    </subcellularLocation>
    <subcellularLocation>
        <location evidence="2">Nucleus</location>
    </subcellularLocation>
</comment>
<dbReference type="Pfam" id="PF10408">
    <property type="entry name" value="Ufd2P_core"/>
    <property type="match status" value="1"/>
</dbReference>
<dbReference type="Gene3D" id="3.30.40.10">
    <property type="entry name" value="Zinc/RING finger domain, C3HC4 (zinc finger)"/>
    <property type="match status" value="1"/>
</dbReference>
<dbReference type="InterPro" id="IPR019474">
    <property type="entry name" value="Ub_conjug_fac_E4_core"/>
</dbReference>
<evidence type="ECO:0000256" key="11">
    <source>
        <dbReference type="SAM" id="MobiDB-lite"/>
    </source>
</evidence>
<keyword evidence="14" id="KW-1185">Reference proteome</keyword>
<evidence type="ECO:0000256" key="2">
    <source>
        <dbReference type="ARBA" id="ARBA00004123"/>
    </source>
</evidence>
<evidence type="ECO:0000313" key="14">
    <source>
        <dbReference type="Proteomes" id="UP000837801"/>
    </source>
</evidence>
<comment type="caution">
    <text evidence="13">The sequence shown here is derived from an EMBL/GenBank/DDBJ whole genome shotgun (WGS) entry which is preliminary data.</text>
</comment>
<dbReference type="GO" id="GO:0000209">
    <property type="term" value="P:protein polyubiquitination"/>
    <property type="evidence" value="ECO:0007669"/>
    <property type="project" value="TreeGrafter"/>
</dbReference>
<evidence type="ECO:0000259" key="12">
    <source>
        <dbReference type="PROSITE" id="PS51698"/>
    </source>
</evidence>
<evidence type="ECO:0000256" key="5">
    <source>
        <dbReference type="ARBA" id="ARBA00007434"/>
    </source>
</evidence>
<dbReference type="GO" id="GO:0005634">
    <property type="term" value="C:nucleus"/>
    <property type="evidence" value="ECO:0007669"/>
    <property type="project" value="UniProtKB-SubCell"/>
</dbReference>
<keyword evidence="10" id="KW-0539">Nucleus</keyword>
<dbReference type="InterPro" id="IPR013083">
    <property type="entry name" value="Znf_RING/FYVE/PHD"/>
</dbReference>
<dbReference type="SMART" id="SM00504">
    <property type="entry name" value="Ubox"/>
    <property type="match status" value="1"/>
</dbReference>